<dbReference type="AlphaFoldDB" id="A3UBA1"/>
<dbReference type="eggNOG" id="COG0823">
    <property type="taxonomic scope" value="Bacteria"/>
</dbReference>
<dbReference type="PROSITE" id="PS51257">
    <property type="entry name" value="PROKAR_LIPOPROTEIN"/>
    <property type="match status" value="1"/>
</dbReference>
<dbReference type="GO" id="GO:0009279">
    <property type="term" value="C:cell outer membrane"/>
    <property type="evidence" value="ECO:0007669"/>
    <property type="project" value="UniProtKB-SubCell"/>
</dbReference>
<dbReference type="eggNOG" id="COG2885">
    <property type="taxonomic scope" value="Bacteria"/>
</dbReference>
<dbReference type="PROSITE" id="PS51123">
    <property type="entry name" value="OMPA_2"/>
    <property type="match status" value="1"/>
</dbReference>
<dbReference type="STRING" id="216432.CA2559_13643"/>
<dbReference type="SUPFAM" id="SSF49478">
    <property type="entry name" value="Cna protein B-type domain"/>
    <property type="match status" value="1"/>
</dbReference>
<dbReference type="InterPro" id="IPR011042">
    <property type="entry name" value="6-blade_b-propeller_TolB-like"/>
</dbReference>
<feature type="domain" description="OmpA-like" evidence="6">
    <location>
        <begin position="538"/>
        <end position="663"/>
    </location>
</feature>
<accession>A3UBA1</accession>
<keyword evidence="3" id="KW-0998">Cell outer membrane</keyword>
<evidence type="ECO:0000256" key="5">
    <source>
        <dbReference type="SAM" id="MobiDB-lite"/>
    </source>
</evidence>
<evidence type="ECO:0000256" key="2">
    <source>
        <dbReference type="ARBA" id="ARBA00023136"/>
    </source>
</evidence>
<evidence type="ECO:0000313" key="7">
    <source>
        <dbReference type="EMBL" id="EAP87087.1"/>
    </source>
</evidence>
<evidence type="ECO:0000259" key="6">
    <source>
        <dbReference type="PROSITE" id="PS51123"/>
    </source>
</evidence>
<feature type="region of interest" description="Disordered" evidence="5">
    <location>
        <begin position="279"/>
        <end position="302"/>
    </location>
</feature>
<dbReference type="Pfam" id="PF00691">
    <property type="entry name" value="OmpA"/>
    <property type="match status" value="1"/>
</dbReference>
<dbReference type="InterPro" id="IPR006665">
    <property type="entry name" value="OmpA-like"/>
</dbReference>
<sequence>MSKGTHYLMKNTLLHTLFFSCFLLISVLGQAQEKQLEKADQKYDRYAFIDAQKIYLKVAEEGYRSPQLFKRLGNSYYFNAEFEDAAKWYGELMKDATNDVESEYYFRYSQSLKALEKYDEADKWMMKFNTFSSKDDRAYLFTEQPDYLREINYNSGSYEITRTAINSTYSDFGTAFSENKLVFASSRDTGAFIKRIYEWTGDPFLDLYEVSINPANGELSEVKKYKGNLNSIFHESTPAFTKDGNTVYFTKNNYNNGSYREDEKGTNKLKLYKATRSSDSKDFGTPKEMPFNSDEYSTAHPTLSPDEKKLFFSSDMPGSEGLSDIWVVDILSDGSYSEPRNLGEGINTAGRETFPFMTASGDMYFASDGHIGLGGLDIFVTNVTDAETISEIINIGEPANSSRDDFAFVIDEDTKFGYLSSNRNGGLGDDDIYRFKQLKEHKLFCEVIVMGVVVDKDSGQLIPGAKVSLVDGNNNVIKSLTVGDRANYAFVTECETQYFLRATKEDYIGDEKLFTTPTESQMVELDLMLEKEIVKAEVGDDIGKLLKLEPIYFDFDKHNIRPDAAVELAKVIAVMNEYPEMKIDVRSHTDSRGKDDYNMRLSERRNKSTINYIVERGGISRDRLTGRGYGESELINECANGIPCSREKHELNRRSEFRIVQISEE</sequence>
<evidence type="ECO:0000313" key="8">
    <source>
        <dbReference type="Proteomes" id="UP000002297"/>
    </source>
</evidence>
<dbReference type="EMBL" id="CP002046">
    <property type="protein sequence ID" value="EAP87087.1"/>
    <property type="molecule type" value="Genomic_DNA"/>
</dbReference>
<protein>
    <submittedName>
        <fullName evidence="7">OmpA family protein</fullName>
    </submittedName>
</protein>
<dbReference type="Pfam" id="PF07676">
    <property type="entry name" value="PD40"/>
    <property type="match status" value="3"/>
</dbReference>
<dbReference type="HOGENOM" id="CLU_014978_0_0_10"/>
<evidence type="ECO:0000256" key="1">
    <source>
        <dbReference type="ARBA" id="ARBA00004442"/>
    </source>
</evidence>
<dbReference type="InterPro" id="IPR050330">
    <property type="entry name" value="Bact_OuterMem_StrucFunc"/>
</dbReference>
<evidence type="ECO:0000256" key="4">
    <source>
        <dbReference type="PROSITE-ProRule" id="PRU00473"/>
    </source>
</evidence>
<dbReference type="eggNOG" id="COG0457">
    <property type="taxonomic scope" value="Bacteria"/>
</dbReference>
<dbReference type="Gene3D" id="2.120.10.30">
    <property type="entry name" value="TolB, C-terminal domain"/>
    <property type="match status" value="1"/>
</dbReference>
<proteinExistence type="predicted"/>
<dbReference type="Proteomes" id="UP000002297">
    <property type="component" value="Chromosome"/>
</dbReference>
<dbReference type="PANTHER" id="PTHR30329:SF21">
    <property type="entry name" value="LIPOPROTEIN YIAD-RELATED"/>
    <property type="match status" value="1"/>
</dbReference>
<keyword evidence="8" id="KW-1185">Reference proteome</keyword>
<dbReference type="InterPro" id="IPR011990">
    <property type="entry name" value="TPR-like_helical_dom_sf"/>
</dbReference>
<dbReference type="KEGG" id="cat:CA2559_13643"/>
<reference evidence="7 8" key="1">
    <citation type="journal article" date="2010" name="J. Bacteriol.">
        <title>The complete genome sequence of Croceibacter atlanticus HTCC2559T.</title>
        <authorList>
            <person name="Oh H.M."/>
            <person name="Kang I."/>
            <person name="Ferriera S."/>
            <person name="Giovannoni S.J."/>
            <person name="Cho J.C."/>
        </authorList>
    </citation>
    <scope>NUCLEOTIDE SEQUENCE [LARGE SCALE GENOMIC DNA]</scope>
    <source>
        <strain evidence="8">ATCC BAA-628 / HTCC2559 / KCTC 12090</strain>
    </source>
</reference>
<evidence type="ECO:0000256" key="3">
    <source>
        <dbReference type="ARBA" id="ARBA00023237"/>
    </source>
</evidence>
<dbReference type="Gene3D" id="3.30.1330.60">
    <property type="entry name" value="OmpA-like domain"/>
    <property type="match status" value="1"/>
</dbReference>
<dbReference type="PRINTS" id="PR01021">
    <property type="entry name" value="OMPADOMAIN"/>
</dbReference>
<dbReference type="SUPFAM" id="SSF82171">
    <property type="entry name" value="DPP6 N-terminal domain-like"/>
    <property type="match status" value="1"/>
</dbReference>
<comment type="subcellular location">
    <subcellularLocation>
        <location evidence="1">Cell outer membrane</location>
    </subcellularLocation>
</comment>
<keyword evidence="2 4" id="KW-0472">Membrane</keyword>
<dbReference type="InterPro" id="IPR006664">
    <property type="entry name" value="OMP_bac"/>
</dbReference>
<dbReference type="InterPro" id="IPR036737">
    <property type="entry name" value="OmpA-like_sf"/>
</dbReference>
<name>A3UBA1_CROAH</name>
<dbReference type="PANTHER" id="PTHR30329">
    <property type="entry name" value="STATOR ELEMENT OF FLAGELLAR MOTOR COMPLEX"/>
    <property type="match status" value="1"/>
</dbReference>
<dbReference type="CDD" id="cd07185">
    <property type="entry name" value="OmpA_C-like"/>
    <property type="match status" value="1"/>
</dbReference>
<dbReference type="SUPFAM" id="SSF103088">
    <property type="entry name" value="OmpA-like"/>
    <property type="match status" value="1"/>
</dbReference>
<gene>
    <name evidence="7" type="ordered locus">CA2559_13643</name>
</gene>
<organism evidence="7 8">
    <name type="scientific">Croceibacter atlanticus (strain ATCC BAA-628 / JCM 21780 / CIP 108009 / IAM 15332 / KCTC 12090 / HTCC2559)</name>
    <dbReference type="NCBI Taxonomy" id="216432"/>
    <lineage>
        <taxon>Bacteria</taxon>
        <taxon>Pseudomonadati</taxon>
        <taxon>Bacteroidota</taxon>
        <taxon>Flavobacteriia</taxon>
        <taxon>Flavobacteriales</taxon>
        <taxon>Flavobacteriaceae</taxon>
        <taxon>Croceibacter</taxon>
    </lineage>
</organism>
<dbReference type="InterPro" id="IPR011659">
    <property type="entry name" value="WD40"/>
</dbReference>
<dbReference type="SUPFAM" id="SSF48452">
    <property type="entry name" value="TPR-like"/>
    <property type="match status" value="1"/>
</dbReference>
<dbReference type="Gene3D" id="2.60.40.1120">
    <property type="entry name" value="Carboxypeptidase-like, regulatory domain"/>
    <property type="match status" value="1"/>
</dbReference>